<dbReference type="AlphaFoldDB" id="A0A7W6EII9"/>
<protein>
    <submittedName>
        <fullName evidence="1">Uncharacterized protein</fullName>
    </submittedName>
</protein>
<keyword evidence="2" id="KW-1185">Reference proteome</keyword>
<gene>
    <name evidence="1" type="ORF">FHS81_003213</name>
</gene>
<evidence type="ECO:0000313" key="2">
    <source>
        <dbReference type="Proteomes" id="UP000537592"/>
    </source>
</evidence>
<accession>A0A7W6EII9</accession>
<dbReference type="RefSeq" id="WP_183754558.1">
    <property type="nucleotide sequence ID" value="NZ_JACICC010000011.1"/>
</dbReference>
<comment type="caution">
    <text evidence="1">The sequence shown here is derived from an EMBL/GenBank/DDBJ whole genome shotgun (WGS) entry which is preliminary data.</text>
</comment>
<sequence>MQERLAYLQALQTRTGEEIRSLHAELNHADFLAIPPSLVRKIIKVAEQRLLERRHGFRRSYVSAFAARIIAETGKMEIMCARQ</sequence>
<organism evidence="1 2">
    <name type="scientific">Pseudochelatococcus contaminans</name>
    <dbReference type="NCBI Taxonomy" id="1538103"/>
    <lineage>
        <taxon>Bacteria</taxon>
        <taxon>Pseudomonadati</taxon>
        <taxon>Pseudomonadota</taxon>
        <taxon>Alphaproteobacteria</taxon>
        <taxon>Hyphomicrobiales</taxon>
        <taxon>Chelatococcaceae</taxon>
        <taxon>Pseudochelatococcus</taxon>
    </lineage>
</organism>
<dbReference type="EMBL" id="JACICC010000011">
    <property type="protein sequence ID" value="MBB3811101.1"/>
    <property type="molecule type" value="Genomic_DNA"/>
</dbReference>
<evidence type="ECO:0000313" key="1">
    <source>
        <dbReference type="EMBL" id="MBB3811101.1"/>
    </source>
</evidence>
<proteinExistence type="predicted"/>
<reference evidence="1 2" key="1">
    <citation type="submission" date="2020-08" db="EMBL/GenBank/DDBJ databases">
        <title>Genomic Encyclopedia of Type Strains, Phase IV (KMG-IV): sequencing the most valuable type-strain genomes for metagenomic binning, comparative biology and taxonomic classification.</title>
        <authorList>
            <person name="Goeker M."/>
        </authorList>
    </citation>
    <scope>NUCLEOTIDE SEQUENCE [LARGE SCALE GENOMIC DNA]</scope>
    <source>
        <strain evidence="1 2">DSM 28760</strain>
    </source>
</reference>
<dbReference type="Proteomes" id="UP000537592">
    <property type="component" value="Unassembled WGS sequence"/>
</dbReference>
<name>A0A7W6EII9_9HYPH</name>